<dbReference type="AlphaFoldDB" id="A0A8T5V1A4"/>
<reference evidence="2" key="1">
    <citation type="journal article" date="2022" name="Microbiol. Resour. Announc.">
        <title>Draft Genome Sequence of a Methanogenic Archaeon from West Spitsbergen Permafrost.</title>
        <authorList>
            <person name="Trubitsyn V."/>
            <person name="Rivkina E."/>
            <person name="Shcherbakova V."/>
        </authorList>
    </citation>
    <scope>NUCLEOTIDE SEQUENCE [LARGE SCALE GENOMIC DNA]</scope>
    <source>
        <strain evidence="2">VT</strain>
    </source>
</reference>
<dbReference type="Proteomes" id="UP000825933">
    <property type="component" value="Unassembled WGS sequence"/>
</dbReference>
<evidence type="ECO:0000313" key="1">
    <source>
        <dbReference type="EMBL" id="MBZ2166749.1"/>
    </source>
</evidence>
<dbReference type="EMBL" id="JAIOUQ010000014">
    <property type="protein sequence ID" value="MBZ2166749.1"/>
    <property type="molecule type" value="Genomic_DNA"/>
</dbReference>
<dbReference type="RefSeq" id="WP_223792287.1">
    <property type="nucleotide sequence ID" value="NZ_JAIOUQ010000014.1"/>
</dbReference>
<organism evidence="1 2">
    <name type="scientific">Methanobacterium spitsbergense</name>
    <dbReference type="NCBI Taxonomy" id="2874285"/>
    <lineage>
        <taxon>Archaea</taxon>
        <taxon>Methanobacteriati</taxon>
        <taxon>Methanobacteriota</taxon>
        <taxon>Methanomada group</taxon>
        <taxon>Methanobacteria</taxon>
        <taxon>Methanobacteriales</taxon>
        <taxon>Methanobacteriaceae</taxon>
        <taxon>Methanobacterium</taxon>
    </lineage>
</organism>
<gene>
    <name evidence="1" type="ORF">K8N75_11950</name>
</gene>
<accession>A0A8T5V1A4</accession>
<sequence length="69" mass="7728">MVKKGGTFAFQDLFHEKRIYGDIEDLLETIRSGGVESVEFSSTKDSKFIPRALNLPFMVGTIGIIYGKK</sequence>
<evidence type="ECO:0000313" key="2">
    <source>
        <dbReference type="Proteomes" id="UP000825933"/>
    </source>
</evidence>
<protein>
    <submittedName>
        <fullName evidence="1">Uncharacterized protein</fullName>
    </submittedName>
</protein>
<comment type="caution">
    <text evidence="1">The sequence shown here is derived from an EMBL/GenBank/DDBJ whole genome shotgun (WGS) entry which is preliminary data.</text>
</comment>
<keyword evidence="2" id="KW-1185">Reference proteome</keyword>
<name>A0A8T5V1A4_9EURY</name>
<proteinExistence type="predicted"/>